<evidence type="ECO:0000313" key="3">
    <source>
        <dbReference type="Proteomes" id="UP000545493"/>
    </source>
</evidence>
<feature type="region of interest" description="Disordered" evidence="1">
    <location>
        <begin position="58"/>
        <end position="82"/>
    </location>
</feature>
<proteinExistence type="predicted"/>
<gene>
    <name evidence="2" type="ORF">FHU38_000844</name>
</gene>
<organism evidence="2 3">
    <name type="scientific">Saccharomonospora amisosensis</name>
    <dbReference type="NCBI Taxonomy" id="1128677"/>
    <lineage>
        <taxon>Bacteria</taxon>
        <taxon>Bacillati</taxon>
        <taxon>Actinomycetota</taxon>
        <taxon>Actinomycetes</taxon>
        <taxon>Pseudonocardiales</taxon>
        <taxon>Pseudonocardiaceae</taxon>
        <taxon>Saccharomonospora</taxon>
    </lineage>
</organism>
<evidence type="ECO:0008006" key="4">
    <source>
        <dbReference type="Google" id="ProtNLM"/>
    </source>
</evidence>
<accession>A0A7X5UM25</accession>
<evidence type="ECO:0000256" key="1">
    <source>
        <dbReference type="SAM" id="MobiDB-lite"/>
    </source>
</evidence>
<evidence type="ECO:0000313" key="2">
    <source>
        <dbReference type="EMBL" id="NIJ10500.1"/>
    </source>
</evidence>
<name>A0A7X5UM25_9PSEU</name>
<protein>
    <recommendedName>
        <fullName evidence="4">Secreted protein/lipoprotein</fullName>
    </recommendedName>
</protein>
<dbReference type="Proteomes" id="UP000545493">
    <property type="component" value="Unassembled WGS sequence"/>
</dbReference>
<comment type="caution">
    <text evidence="2">The sequence shown here is derived from an EMBL/GenBank/DDBJ whole genome shotgun (WGS) entry which is preliminary data.</text>
</comment>
<dbReference type="AlphaFoldDB" id="A0A7X5UM25"/>
<keyword evidence="3" id="KW-1185">Reference proteome</keyword>
<sequence length="136" mass="14741">MAGQQATEAYVGMWQAMARAGETSNWQAPELAQYATGNALTTITRSLYADHFNHVVSRGRPKNNPTVSAVDPPNNPSTVRINDCGDSTNWLQYKEGTNEPVDNSPGGRRSIVAEVKKQADGSWKVDRFAVEGLGSC</sequence>
<reference evidence="2 3" key="1">
    <citation type="submission" date="2020-03" db="EMBL/GenBank/DDBJ databases">
        <title>Sequencing the genomes of 1000 actinobacteria strains.</title>
        <authorList>
            <person name="Klenk H.-P."/>
        </authorList>
    </citation>
    <scope>NUCLEOTIDE SEQUENCE [LARGE SCALE GENOMIC DNA]</scope>
    <source>
        <strain evidence="2 3">DSM 45685</strain>
    </source>
</reference>
<dbReference type="EMBL" id="JAAOYM010000001">
    <property type="protein sequence ID" value="NIJ10500.1"/>
    <property type="molecule type" value="Genomic_DNA"/>
</dbReference>